<keyword evidence="1" id="KW-0472">Membrane</keyword>
<dbReference type="STRING" id="1230457.C476_16942"/>
<dbReference type="eggNOG" id="arCOG14620">
    <property type="taxonomic scope" value="Archaea"/>
</dbReference>
<organism evidence="2 3">
    <name type="scientific">Natrinema limicola JCM 13563</name>
    <dbReference type="NCBI Taxonomy" id="1230457"/>
    <lineage>
        <taxon>Archaea</taxon>
        <taxon>Methanobacteriati</taxon>
        <taxon>Methanobacteriota</taxon>
        <taxon>Stenosarchaea group</taxon>
        <taxon>Halobacteria</taxon>
        <taxon>Halobacteriales</taxon>
        <taxon>Natrialbaceae</taxon>
        <taxon>Natrinema</taxon>
    </lineage>
</organism>
<proteinExistence type="predicted"/>
<dbReference type="AlphaFoldDB" id="M0C2M4"/>
<reference evidence="2 3" key="1">
    <citation type="journal article" date="2014" name="PLoS Genet.">
        <title>Phylogenetically driven sequencing of extremely halophilic archaea reveals strategies for static and dynamic osmo-response.</title>
        <authorList>
            <person name="Becker E.A."/>
            <person name="Seitzer P.M."/>
            <person name="Tritt A."/>
            <person name="Larsen D."/>
            <person name="Krusor M."/>
            <person name="Yao A.I."/>
            <person name="Wu D."/>
            <person name="Madern D."/>
            <person name="Eisen J.A."/>
            <person name="Darling A.E."/>
            <person name="Facciotti M.T."/>
        </authorList>
    </citation>
    <scope>NUCLEOTIDE SEQUENCE [LARGE SCALE GENOMIC DNA]</scope>
    <source>
        <strain evidence="2 3">JCM 13563</strain>
    </source>
</reference>
<sequence>MRGKDMDDAALLRQTIRRCTAILVATITITGVSLQRASEAGLLLVISTGTIVYLVNEFFIVAPTVDDSDDRLEGE</sequence>
<feature type="transmembrane region" description="Helical" evidence="1">
    <location>
        <begin position="41"/>
        <end position="62"/>
    </location>
</feature>
<evidence type="ECO:0000313" key="2">
    <source>
        <dbReference type="EMBL" id="ELZ16572.1"/>
    </source>
</evidence>
<dbReference type="EMBL" id="AOIT01000080">
    <property type="protein sequence ID" value="ELZ16572.1"/>
    <property type="molecule type" value="Genomic_DNA"/>
</dbReference>
<evidence type="ECO:0000256" key="1">
    <source>
        <dbReference type="SAM" id="Phobius"/>
    </source>
</evidence>
<dbReference type="Proteomes" id="UP000011615">
    <property type="component" value="Unassembled WGS sequence"/>
</dbReference>
<keyword evidence="3" id="KW-1185">Reference proteome</keyword>
<keyword evidence="1" id="KW-0812">Transmembrane</keyword>
<evidence type="ECO:0000313" key="3">
    <source>
        <dbReference type="Proteomes" id="UP000011615"/>
    </source>
</evidence>
<accession>M0C2M4</accession>
<gene>
    <name evidence="2" type="ORF">C476_16942</name>
</gene>
<feature type="transmembrane region" description="Helical" evidence="1">
    <location>
        <begin position="15"/>
        <end position="34"/>
    </location>
</feature>
<keyword evidence="1" id="KW-1133">Transmembrane helix</keyword>
<comment type="caution">
    <text evidence="2">The sequence shown here is derived from an EMBL/GenBank/DDBJ whole genome shotgun (WGS) entry which is preliminary data.</text>
</comment>
<name>M0C2M4_9EURY</name>
<protein>
    <submittedName>
        <fullName evidence="2">Uncharacterized protein</fullName>
    </submittedName>
</protein>